<comment type="caution">
    <text evidence="1">The sequence shown here is derived from an EMBL/GenBank/DDBJ whole genome shotgun (WGS) entry which is preliminary data.</text>
</comment>
<evidence type="ECO:0000313" key="2">
    <source>
        <dbReference type="Proteomes" id="UP001610563"/>
    </source>
</evidence>
<sequence>MQRDVVFECSLYKSSTTIPYGFLPEHRSNNALRNLEDEVCYRTGARDDLSGMSS</sequence>
<dbReference type="Proteomes" id="UP001610563">
    <property type="component" value="Unassembled WGS sequence"/>
</dbReference>
<organism evidence="1 2">
    <name type="scientific">Aspergillus keveii</name>
    <dbReference type="NCBI Taxonomy" id="714993"/>
    <lineage>
        <taxon>Eukaryota</taxon>
        <taxon>Fungi</taxon>
        <taxon>Dikarya</taxon>
        <taxon>Ascomycota</taxon>
        <taxon>Pezizomycotina</taxon>
        <taxon>Eurotiomycetes</taxon>
        <taxon>Eurotiomycetidae</taxon>
        <taxon>Eurotiales</taxon>
        <taxon>Aspergillaceae</taxon>
        <taxon>Aspergillus</taxon>
        <taxon>Aspergillus subgen. Nidulantes</taxon>
    </lineage>
</organism>
<protein>
    <submittedName>
        <fullName evidence="1">Uncharacterized protein</fullName>
    </submittedName>
</protein>
<accession>A0ABR4FLK7</accession>
<keyword evidence="2" id="KW-1185">Reference proteome</keyword>
<dbReference type="EMBL" id="JBFTWV010000192">
    <property type="protein sequence ID" value="KAL2784151.1"/>
    <property type="molecule type" value="Genomic_DNA"/>
</dbReference>
<gene>
    <name evidence="1" type="ORF">BJX66DRAFT_317183</name>
</gene>
<name>A0ABR4FLK7_9EURO</name>
<reference evidence="1 2" key="1">
    <citation type="submission" date="2024-07" db="EMBL/GenBank/DDBJ databases">
        <title>Section-level genome sequencing and comparative genomics of Aspergillus sections Usti and Cavernicolus.</title>
        <authorList>
            <consortium name="Lawrence Berkeley National Laboratory"/>
            <person name="Nybo J.L."/>
            <person name="Vesth T.C."/>
            <person name="Theobald S."/>
            <person name="Frisvad J.C."/>
            <person name="Larsen T.O."/>
            <person name="Kjaerboelling I."/>
            <person name="Rothschild-Mancinelli K."/>
            <person name="Lyhne E.K."/>
            <person name="Kogle M.E."/>
            <person name="Barry K."/>
            <person name="Clum A."/>
            <person name="Na H."/>
            <person name="Ledsgaard L."/>
            <person name="Lin J."/>
            <person name="Lipzen A."/>
            <person name="Kuo A."/>
            <person name="Riley R."/>
            <person name="Mondo S."/>
            <person name="Labutti K."/>
            <person name="Haridas S."/>
            <person name="Pangalinan J."/>
            <person name="Salamov A.A."/>
            <person name="Simmons B.A."/>
            <person name="Magnuson J.K."/>
            <person name="Chen J."/>
            <person name="Drula E."/>
            <person name="Henrissat B."/>
            <person name="Wiebenga A."/>
            <person name="Lubbers R.J."/>
            <person name="Gomes A.C."/>
            <person name="Makela M.R."/>
            <person name="Stajich J."/>
            <person name="Grigoriev I.V."/>
            <person name="Mortensen U.H."/>
            <person name="De Vries R.P."/>
            <person name="Baker S.E."/>
            <person name="Andersen M.R."/>
        </authorList>
    </citation>
    <scope>NUCLEOTIDE SEQUENCE [LARGE SCALE GENOMIC DNA]</scope>
    <source>
        <strain evidence="1 2">CBS 209.92</strain>
    </source>
</reference>
<proteinExistence type="predicted"/>
<evidence type="ECO:0000313" key="1">
    <source>
        <dbReference type="EMBL" id="KAL2784151.1"/>
    </source>
</evidence>